<reference evidence="2 3" key="1">
    <citation type="journal article" date="2014" name="Genome Announc.">
        <title>Draft Genome Sequence of Amycolatopsis lurida NRRL 2430, Producer of the Glycopeptide Family Antibiotic Ristocetin.</title>
        <authorList>
            <person name="Kwun M.J."/>
            <person name="Hong H.J."/>
        </authorList>
    </citation>
    <scope>NUCLEOTIDE SEQUENCE [LARGE SCALE GENOMIC DNA]</scope>
    <source>
        <strain evidence="2 3">NRRL 2430</strain>
    </source>
</reference>
<feature type="region of interest" description="Disordered" evidence="1">
    <location>
        <begin position="1"/>
        <end position="31"/>
    </location>
</feature>
<name>A0A2P2FHS7_AMYLU</name>
<protein>
    <submittedName>
        <fullName evidence="2">Uncharacterized protein</fullName>
    </submittedName>
</protein>
<gene>
    <name evidence="2" type="ORF">BB31_36760</name>
</gene>
<comment type="caution">
    <text evidence="2">The sequence shown here is derived from an EMBL/GenBank/DDBJ whole genome shotgun (WGS) entry which is preliminary data.</text>
</comment>
<dbReference type="EMBL" id="JFBM01000046">
    <property type="protein sequence ID" value="KFU76275.1"/>
    <property type="molecule type" value="Genomic_DNA"/>
</dbReference>
<dbReference type="Proteomes" id="UP000256220">
    <property type="component" value="Unassembled WGS sequence"/>
</dbReference>
<evidence type="ECO:0000313" key="3">
    <source>
        <dbReference type="Proteomes" id="UP000256220"/>
    </source>
</evidence>
<sequence>MTGTPAARSDRRPVSESSNAQETQADKWISEPDFGAVTSAAASFTGNISESRCARARLRGALGDGGGQFDQLTRAGHRLCFRGDDFGHRAQQLVRDLGDGQE</sequence>
<keyword evidence="3" id="KW-1185">Reference proteome</keyword>
<proteinExistence type="predicted"/>
<accession>A0A2P2FHS7</accession>
<dbReference type="AlphaFoldDB" id="A0A2P2FHS7"/>
<evidence type="ECO:0000256" key="1">
    <source>
        <dbReference type="SAM" id="MobiDB-lite"/>
    </source>
</evidence>
<organism evidence="2 3">
    <name type="scientific">Amycolatopsis lurida NRRL 2430</name>
    <dbReference type="NCBI Taxonomy" id="1460371"/>
    <lineage>
        <taxon>Bacteria</taxon>
        <taxon>Bacillati</taxon>
        <taxon>Actinomycetota</taxon>
        <taxon>Actinomycetes</taxon>
        <taxon>Pseudonocardiales</taxon>
        <taxon>Pseudonocardiaceae</taxon>
        <taxon>Amycolatopsis</taxon>
    </lineage>
</organism>
<evidence type="ECO:0000313" key="2">
    <source>
        <dbReference type="EMBL" id="KFU76275.1"/>
    </source>
</evidence>